<feature type="compositionally biased region" description="Polar residues" evidence="1">
    <location>
        <begin position="23"/>
        <end position="35"/>
    </location>
</feature>
<dbReference type="Proteomes" id="UP000634139">
    <property type="component" value="Unassembled WGS sequence"/>
</dbReference>
<keyword evidence="4" id="KW-1185">Reference proteome</keyword>
<accession>A0A918RSY5</accession>
<comment type="caution">
    <text evidence="3">The sequence shown here is derived from an EMBL/GenBank/DDBJ whole genome shotgun (WGS) entry which is preliminary data.</text>
</comment>
<name>A0A918RSY5_9SPHN</name>
<feature type="region of interest" description="Disordered" evidence="1">
    <location>
        <begin position="23"/>
        <end position="51"/>
    </location>
</feature>
<proteinExistence type="predicted"/>
<reference evidence="3" key="2">
    <citation type="submission" date="2020-09" db="EMBL/GenBank/DDBJ databases">
        <authorList>
            <person name="Sun Q."/>
            <person name="Kim S."/>
        </authorList>
    </citation>
    <scope>NUCLEOTIDE SEQUENCE</scope>
    <source>
        <strain evidence="3">KCTC 32422</strain>
    </source>
</reference>
<feature type="chain" id="PRO_5037664689" description="Lipoprotein" evidence="2">
    <location>
        <begin position="20"/>
        <end position="157"/>
    </location>
</feature>
<evidence type="ECO:0008006" key="5">
    <source>
        <dbReference type="Google" id="ProtNLM"/>
    </source>
</evidence>
<dbReference type="AlphaFoldDB" id="A0A918RSY5"/>
<protein>
    <recommendedName>
        <fullName evidence="5">Lipoprotein</fullName>
    </recommendedName>
</protein>
<organism evidence="3 4">
    <name type="scientific">Novosphingobium arvoryzae</name>
    <dbReference type="NCBI Taxonomy" id="1256514"/>
    <lineage>
        <taxon>Bacteria</taxon>
        <taxon>Pseudomonadati</taxon>
        <taxon>Pseudomonadota</taxon>
        <taxon>Alphaproteobacteria</taxon>
        <taxon>Sphingomonadales</taxon>
        <taxon>Sphingomonadaceae</taxon>
        <taxon>Novosphingobium</taxon>
    </lineage>
</organism>
<reference evidence="3" key="1">
    <citation type="journal article" date="2014" name="Int. J. Syst. Evol. Microbiol.">
        <title>Complete genome sequence of Corynebacterium casei LMG S-19264T (=DSM 44701T), isolated from a smear-ripened cheese.</title>
        <authorList>
            <consortium name="US DOE Joint Genome Institute (JGI-PGF)"/>
            <person name="Walter F."/>
            <person name="Albersmeier A."/>
            <person name="Kalinowski J."/>
            <person name="Ruckert C."/>
        </authorList>
    </citation>
    <scope>NUCLEOTIDE SEQUENCE</scope>
    <source>
        <strain evidence="3">KCTC 32422</strain>
    </source>
</reference>
<evidence type="ECO:0000256" key="1">
    <source>
        <dbReference type="SAM" id="MobiDB-lite"/>
    </source>
</evidence>
<dbReference type="EMBL" id="BMZD01000012">
    <property type="protein sequence ID" value="GHA07330.1"/>
    <property type="molecule type" value="Genomic_DNA"/>
</dbReference>
<evidence type="ECO:0000313" key="4">
    <source>
        <dbReference type="Proteomes" id="UP000634139"/>
    </source>
</evidence>
<dbReference type="PROSITE" id="PS51257">
    <property type="entry name" value="PROKAR_LIPOPROTEIN"/>
    <property type="match status" value="1"/>
</dbReference>
<gene>
    <name evidence="3" type="ORF">GCM10011617_29990</name>
</gene>
<keyword evidence="2" id="KW-0732">Signal</keyword>
<evidence type="ECO:0000256" key="2">
    <source>
        <dbReference type="SAM" id="SignalP"/>
    </source>
</evidence>
<sequence>MIRHFIISTSLLALLAACGSEPGNNETSAVPTETASVAPLPAAPTEVPVAKVEPPKELPTLYGQWIPDESKCPGKGELSDIVMTITRDRVDRYESYCSAKPAIPRKGQYNGKLACAAEGEEFQVGVTLSVNDDGKLQYESDGSATTWKRCPWRLQVP</sequence>
<evidence type="ECO:0000313" key="3">
    <source>
        <dbReference type="EMBL" id="GHA07330.1"/>
    </source>
</evidence>
<feature type="signal peptide" evidence="2">
    <location>
        <begin position="1"/>
        <end position="19"/>
    </location>
</feature>